<dbReference type="GeneID" id="93300952"/>
<reference evidence="3 4" key="1">
    <citation type="submission" date="2016-07" db="EMBL/GenBank/DDBJ databases">
        <title>Characterization of isolates of Eisenbergiella tayi derived from blood cultures, using whole genome sequencing.</title>
        <authorList>
            <person name="Burdz T."/>
            <person name="Wiebe D."/>
            <person name="Huynh C."/>
            <person name="Bernard K."/>
        </authorList>
    </citation>
    <scope>NUCLEOTIDE SEQUENCE [LARGE SCALE GENOMIC DNA]</scope>
    <source>
        <strain evidence="3 4">NML 120489</strain>
    </source>
</reference>
<keyword evidence="2" id="KW-0472">Membrane</keyword>
<evidence type="ECO:0000256" key="1">
    <source>
        <dbReference type="SAM" id="MobiDB-lite"/>
    </source>
</evidence>
<proteinExistence type="predicted"/>
<feature type="transmembrane region" description="Helical" evidence="2">
    <location>
        <begin position="15"/>
        <end position="40"/>
    </location>
</feature>
<evidence type="ECO:0000256" key="2">
    <source>
        <dbReference type="SAM" id="Phobius"/>
    </source>
</evidence>
<dbReference type="EMBL" id="MCGI01000002">
    <property type="protein sequence ID" value="ODM11355.1"/>
    <property type="molecule type" value="Genomic_DNA"/>
</dbReference>
<comment type="caution">
    <text evidence="3">The sequence shown here is derived from an EMBL/GenBank/DDBJ whole genome shotgun (WGS) entry which is preliminary data.</text>
</comment>
<protein>
    <submittedName>
        <fullName evidence="3">Uncharacterized protein</fullName>
    </submittedName>
</protein>
<dbReference type="RefSeq" id="WP_069156679.1">
    <property type="nucleotide sequence ID" value="NZ_MCGI01000002.1"/>
</dbReference>
<keyword evidence="2" id="KW-0812">Transmembrane</keyword>
<dbReference type="PATRIC" id="fig|1432052.3.peg.2158"/>
<dbReference type="AlphaFoldDB" id="A0A1E3ARK8"/>
<evidence type="ECO:0000313" key="4">
    <source>
        <dbReference type="Proteomes" id="UP000095003"/>
    </source>
</evidence>
<organism evidence="3 4">
    <name type="scientific">Eisenbergiella tayi</name>
    <dbReference type="NCBI Taxonomy" id="1432052"/>
    <lineage>
        <taxon>Bacteria</taxon>
        <taxon>Bacillati</taxon>
        <taxon>Bacillota</taxon>
        <taxon>Clostridia</taxon>
        <taxon>Lachnospirales</taxon>
        <taxon>Lachnospiraceae</taxon>
        <taxon>Eisenbergiella</taxon>
    </lineage>
</organism>
<keyword evidence="2" id="KW-1133">Transmembrane helix</keyword>
<evidence type="ECO:0000313" key="3">
    <source>
        <dbReference type="EMBL" id="ODM11355.1"/>
    </source>
</evidence>
<name>A0A1E3ARK8_9FIRM</name>
<sequence length="172" mass="18989">MNGNEGTKNNSHVKAAYIVTAICLITAGILFYFLFTAIFADWRFKGNSGQGTRLEFNTDDPDEAGFNREMTIYTEDGITKAVFSGKITVDGTSEIIVAANEDGRIVYSGTYSDLKDESIKLEINDLEPYAYYTISFCSDNANKGHLLLTSNDSLAKRPETPEHPDHTAPARN</sequence>
<dbReference type="Proteomes" id="UP000095003">
    <property type="component" value="Unassembled WGS sequence"/>
</dbReference>
<feature type="compositionally biased region" description="Basic and acidic residues" evidence="1">
    <location>
        <begin position="154"/>
        <end position="172"/>
    </location>
</feature>
<accession>A0A1E3ARK8</accession>
<feature type="region of interest" description="Disordered" evidence="1">
    <location>
        <begin position="153"/>
        <end position="172"/>
    </location>
</feature>
<gene>
    <name evidence="3" type="ORF">BEH84_01964</name>
</gene>